<evidence type="ECO:0000256" key="2">
    <source>
        <dbReference type="SAM" id="Phobius"/>
    </source>
</evidence>
<keyword evidence="1" id="KW-0175">Coiled coil</keyword>
<dbReference type="EMBL" id="BKCF01000002">
    <property type="protein sequence ID" value="GEQ86175.1"/>
    <property type="molecule type" value="Genomic_DNA"/>
</dbReference>
<protein>
    <submittedName>
        <fullName evidence="3">Uncharacterized protein</fullName>
    </submittedName>
</protein>
<sequence>MKPKNSKDRRSAFLKFLALFVVTVGMVVAAVYFNFRVPTKENDLLRAESKFLNEETKFQSNFYKDMEKVKAMIDSLDVPGAQIDYESKMISSKLVDMQKSLPTKDSTYLYDMHSSIVDMYLELIANKQKLRSLSDAENTIEEYKDAYEKCSQDLKQAERELRIK</sequence>
<evidence type="ECO:0000256" key="1">
    <source>
        <dbReference type="SAM" id="Coils"/>
    </source>
</evidence>
<gene>
    <name evidence="3" type="ORF">ULMS_16830</name>
</gene>
<proteinExistence type="predicted"/>
<evidence type="ECO:0000313" key="3">
    <source>
        <dbReference type="EMBL" id="GEQ86175.1"/>
    </source>
</evidence>
<dbReference type="Pfam" id="PF17561">
    <property type="entry name" value="TssO"/>
    <property type="match status" value="1"/>
</dbReference>
<dbReference type="Proteomes" id="UP000326994">
    <property type="component" value="Unassembled WGS sequence"/>
</dbReference>
<dbReference type="RefSeq" id="WP_151894101.1">
    <property type="nucleotide sequence ID" value="NZ_BKCF01000002.1"/>
</dbReference>
<dbReference type="InterPro" id="IPR039449">
    <property type="entry name" value="TssO"/>
</dbReference>
<name>A0A5J4G1B3_9FLAO</name>
<keyword evidence="4" id="KW-1185">Reference proteome</keyword>
<feature type="transmembrane region" description="Helical" evidence="2">
    <location>
        <begin position="12"/>
        <end position="35"/>
    </location>
</feature>
<reference evidence="3 4" key="1">
    <citation type="submission" date="2019-08" db="EMBL/GenBank/DDBJ databases">
        <title>Ulvibacter marinistellae sp. nov., isolated from a starfish, Patiria pectinifera.</title>
        <authorList>
            <person name="Kawano K."/>
            <person name="Ushijima N."/>
            <person name="Kihara M."/>
            <person name="Itoh H."/>
        </authorList>
    </citation>
    <scope>NUCLEOTIDE SEQUENCE [LARGE SCALE GENOMIC DNA]</scope>
    <source>
        <strain evidence="3 4">KK4</strain>
    </source>
</reference>
<keyword evidence="2" id="KW-1133">Transmembrane helix</keyword>
<dbReference type="AlphaFoldDB" id="A0A5J4G1B3"/>
<evidence type="ECO:0000313" key="4">
    <source>
        <dbReference type="Proteomes" id="UP000326994"/>
    </source>
</evidence>
<organism evidence="3 4">
    <name type="scientific">Patiriisocius marinistellae</name>
    <dbReference type="NCBI Taxonomy" id="2494560"/>
    <lineage>
        <taxon>Bacteria</taxon>
        <taxon>Pseudomonadati</taxon>
        <taxon>Bacteroidota</taxon>
        <taxon>Flavobacteriia</taxon>
        <taxon>Flavobacteriales</taxon>
        <taxon>Flavobacteriaceae</taxon>
        <taxon>Patiriisocius</taxon>
    </lineage>
</organism>
<keyword evidence="2" id="KW-0812">Transmembrane</keyword>
<accession>A0A5J4G1B3</accession>
<feature type="coiled-coil region" evidence="1">
    <location>
        <begin position="126"/>
        <end position="160"/>
    </location>
</feature>
<dbReference type="OrthoDB" id="656843at2"/>
<keyword evidence="2" id="KW-0472">Membrane</keyword>
<comment type="caution">
    <text evidence="3">The sequence shown here is derived from an EMBL/GenBank/DDBJ whole genome shotgun (WGS) entry which is preliminary data.</text>
</comment>